<protein>
    <recommendedName>
        <fullName evidence="2">Myb/SANT-like DNA-binding domain-containing protein</fullName>
    </recommendedName>
</protein>
<accession>A0ABN8LW64</accession>
<organism evidence="3 4">
    <name type="scientific">Porites evermanni</name>
    <dbReference type="NCBI Taxonomy" id="104178"/>
    <lineage>
        <taxon>Eukaryota</taxon>
        <taxon>Metazoa</taxon>
        <taxon>Cnidaria</taxon>
        <taxon>Anthozoa</taxon>
        <taxon>Hexacorallia</taxon>
        <taxon>Scleractinia</taxon>
        <taxon>Fungiina</taxon>
        <taxon>Poritidae</taxon>
        <taxon>Porites</taxon>
    </lineage>
</organism>
<evidence type="ECO:0000313" key="4">
    <source>
        <dbReference type="Proteomes" id="UP001159427"/>
    </source>
</evidence>
<dbReference type="Pfam" id="PF13837">
    <property type="entry name" value="Myb_DNA-bind_4"/>
    <property type="match status" value="1"/>
</dbReference>
<dbReference type="InterPro" id="IPR044822">
    <property type="entry name" value="Myb_DNA-bind_4"/>
</dbReference>
<feature type="non-terminal residue" evidence="3">
    <location>
        <position position="1"/>
    </location>
</feature>
<name>A0ABN8LW64_9CNID</name>
<keyword evidence="4" id="KW-1185">Reference proteome</keyword>
<evidence type="ECO:0000313" key="3">
    <source>
        <dbReference type="EMBL" id="CAH3020113.1"/>
    </source>
</evidence>
<feature type="region of interest" description="Disordered" evidence="1">
    <location>
        <begin position="165"/>
        <end position="187"/>
    </location>
</feature>
<evidence type="ECO:0000259" key="2">
    <source>
        <dbReference type="Pfam" id="PF13837"/>
    </source>
</evidence>
<gene>
    <name evidence="3" type="ORF">PEVE_00005642</name>
</gene>
<dbReference type="PANTHER" id="PTHR47595">
    <property type="entry name" value="HEAT SHOCK 70 KDA PROTEIN 14"/>
    <property type="match status" value="1"/>
</dbReference>
<feature type="domain" description="Myb/SANT-like DNA-binding" evidence="2">
    <location>
        <begin position="54"/>
        <end position="142"/>
    </location>
</feature>
<dbReference type="EMBL" id="CALNXI010000136">
    <property type="protein sequence ID" value="CAH3020113.1"/>
    <property type="molecule type" value="Genomic_DNA"/>
</dbReference>
<feature type="region of interest" description="Disordered" evidence="1">
    <location>
        <begin position="1"/>
        <end position="25"/>
    </location>
</feature>
<reference evidence="3 4" key="1">
    <citation type="submission" date="2022-05" db="EMBL/GenBank/DDBJ databases">
        <authorList>
            <consortium name="Genoscope - CEA"/>
            <person name="William W."/>
        </authorList>
    </citation>
    <scope>NUCLEOTIDE SEQUENCE [LARGE SCALE GENOMIC DNA]</scope>
</reference>
<dbReference type="Proteomes" id="UP001159427">
    <property type="component" value="Unassembled WGS sequence"/>
</dbReference>
<comment type="caution">
    <text evidence="3">The sequence shown here is derived from an EMBL/GenBank/DDBJ whole genome shotgun (WGS) entry which is preliminary data.</text>
</comment>
<dbReference type="PANTHER" id="PTHR47595:SF1">
    <property type="entry name" value="MYB_SANT-LIKE DNA-BINDING DOMAIN-CONTAINING PROTEIN"/>
    <property type="match status" value="1"/>
</dbReference>
<sequence>WLIASPFGQYSPSGSVQPSWLSQTHPPVSTRTVSPYQNRIQLVQPVSVVKGLKQWSKEQVLALLDLYEKRRNDFKDPKKRNKDVWEAIGKGMEELGFPDKRNAGDCESKFKTLKRSYISTVDHNNTSGNDRKTCAYFDEMSTLFQQDARIQPVTLCSSHAGAKIAPESKSDKAVTCSESENEDIPRK</sequence>
<feature type="compositionally biased region" description="Polar residues" evidence="1">
    <location>
        <begin position="8"/>
        <end position="25"/>
    </location>
</feature>
<evidence type="ECO:0000256" key="1">
    <source>
        <dbReference type="SAM" id="MobiDB-lite"/>
    </source>
</evidence>
<dbReference type="Gene3D" id="1.10.10.60">
    <property type="entry name" value="Homeodomain-like"/>
    <property type="match status" value="1"/>
</dbReference>
<proteinExistence type="predicted"/>
<feature type="non-terminal residue" evidence="3">
    <location>
        <position position="187"/>
    </location>
</feature>